<dbReference type="Proteomes" id="UP001168363">
    <property type="component" value="Unassembled WGS sequence"/>
</dbReference>
<accession>A0ABT8TSP9</accession>
<keyword evidence="2" id="KW-1185">Reference proteome</keyword>
<organism evidence="1 2">
    <name type="scientific">Nocardioides cremeus</name>
    <dbReference type="NCBI Taxonomy" id="3058044"/>
    <lineage>
        <taxon>Bacteria</taxon>
        <taxon>Bacillati</taxon>
        <taxon>Actinomycetota</taxon>
        <taxon>Actinomycetes</taxon>
        <taxon>Propionibacteriales</taxon>
        <taxon>Nocardioidaceae</taxon>
        <taxon>Nocardioides</taxon>
    </lineage>
</organism>
<dbReference type="RefSeq" id="WP_302708500.1">
    <property type="nucleotide sequence ID" value="NZ_JAULSC010000010.1"/>
</dbReference>
<protein>
    <recommendedName>
        <fullName evidence="3">HNH endonuclease</fullName>
    </recommendedName>
</protein>
<sequence>MRQAERARRRKRYREDPEVRARVAEASRQWRLVNGAAQLVRSRARLQDIVDQWKATGCVDCGCGDIRAIDPDHLDSGTKSGHVSRLVQLCASEARIRAELAKCVPRCARCHRLLTQSQRPSAWRSAERLPPSWRRRLDMQDRNDAIKLSLGCSDCGWSEWARGLDWDHVRGRKVSTIAILIANGRPWPEVLEEMEKCDLVCANCHRMRTVERNARLVRLDAVTVEADAKE</sequence>
<name>A0ABT8TSP9_9ACTN</name>
<evidence type="ECO:0008006" key="3">
    <source>
        <dbReference type="Google" id="ProtNLM"/>
    </source>
</evidence>
<reference evidence="1" key="1">
    <citation type="submission" date="2023-06" db="EMBL/GenBank/DDBJ databases">
        <title>Genome sequence of Nocardioides sp. SOB44.</title>
        <authorList>
            <person name="Zhang G."/>
        </authorList>
    </citation>
    <scope>NUCLEOTIDE SEQUENCE</scope>
    <source>
        <strain evidence="1">SOB44</strain>
    </source>
</reference>
<evidence type="ECO:0000313" key="1">
    <source>
        <dbReference type="EMBL" id="MDO3396450.1"/>
    </source>
</evidence>
<dbReference type="EMBL" id="JAULSC010000010">
    <property type="protein sequence ID" value="MDO3396450.1"/>
    <property type="molecule type" value="Genomic_DNA"/>
</dbReference>
<comment type="caution">
    <text evidence="1">The sequence shown here is derived from an EMBL/GenBank/DDBJ whole genome shotgun (WGS) entry which is preliminary data.</text>
</comment>
<proteinExistence type="predicted"/>
<gene>
    <name evidence="1" type="ORF">QWJ41_12020</name>
</gene>
<evidence type="ECO:0000313" key="2">
    <source>
        <dbReference type="Proteomes" id="UP001168363"/>
    </source>
</evidence>